<comment type="caution">
    <text evidence="2">The sequence shown here is derived from an EMBL/GenBank/DDBJ whole genome shotgun (WGS) entry which is preliminary data.</text>
</comment>
<feature type="region of interest" description="Disordered" evidence="1">
    <location>
        <begin position="116"/>
        <end position="178"/>
    </location>
</feature>
<dbReference type="OrthoDB" id="3266345at2"/>
<evidence type="ECO:0000313" key="2">
    <source>
        <dbReference type="EMBL" id="RZU15746.1"/>
    </source>
</evidence>
<dbReference type="RefSeq" id="WP_157997080.1">
    <property type="nucleotide sequence ID" value="NZ_SHKR01000012.1"/>
</dbReference>
<gene>
    <name evidence="2" type="ORF">EV645_3284</name>
</gene>
<keyword evidence="3" id="KW-1185">Reference proteome</keyword>
<proteinExistence type="predicted"/>
<protein>
    <submittedName>
        <fullName evidence="2">Uncharacterized protein</fullName>
    </submittedName>
</protein>
<name>A0A4V6MF43_9ACTN</name>
<evidence type="ECO:0000313" key="3">
    <source>
        <dbReference type="Proteomes" id="UP000292027"/>
    </source>
</evidence>
<dbReference type="AlphaFoldDB" id="A0A4V6MF43"/>
<dbReference type="EMBL" id="SHKR01000012">
    <property type="protein sequence ID" value="RZU15746.1"/>
    <property type="molecule type" value="Genomic_DNA"/>
</dbReference>
<dbReference type="Pfam" id="PF20060">
    <property type="entry name" value="DUF6459"/>
    <property type="match status" value="1"/>
</dbReference>
<organism evidence="2 3">
    <name type="scientific">Kribbella rubisoli</name>
    <dbReference type="NCBI Taxonomy" id="3075929"/>
    <lineage>
        <taxon>Bacteria</taxon>
        <taxon>Bacillati</taxon>
        <taxon>Actinomycetota</taxon>
        <taxon>Actinomycetes</taxon>
        <taxon>Propionibacteriales</taxon>
        <taxon>Kribbellaceae</taxon>
        <taxon>Kribbella</taxon>
    </lineage>
</organism>
<dbReference type="Proteomes" id="UP000292027">
    <property type="component" value="Unassembled WGS sequence"/>
</dbReference>
<accession>A0A4V6MF43</accession>
<reference evidence="2 3" key="1">
    <citation type="journal article" date="2015" name="Stand. Genomic Sci.">
        <title>Genomic Encyclopedia of Bacterial and Archaeal Type Strains, Phase III: the genomes of soil and plant-associated and newly described type strains.</title>
        <authorList>
            <person name="Whitman W.B."/>
            <person name="Woyke T."/>
            <person name="Klenk H.P."/>
            <person name="Zhou Y."/>
            <person name="Lilburn T.G."/>
            <person name="Beck B.J."/>
            <person name="De Vos P."/>
            <person name="Vandamme P."/>
            <person name="Eisen J.A."/>
            <person name="Garrity G."/>
            <person name="Hugenholtz P."/>
            <person name="Kyrpides N.C."/>
        </authorList>
    </citation>
    <scope>NUCLEOTIDE SEQUENCE [LARGE SCALE GENOMIC DNA]</scope>
    <source>
        <strain evidence="2 3">VKM Ac-2540</strain>
    </source>
</reference>
<evidence type="ECO:0000256" key="1">
    <source>
        <dbReference type="SAM" id="MobiDB-lite"/>
    </source>
</evidence>
<dbReference type="InterPro" id="IPR045596">
    <property type="entry name" value="DUF6459"/>
</dbReference>
<sequence>MSQPQNLATTNATSAPEPMEALMAVTNPTSAASELTASPDVLASVARPRLRSVRGEHTVPATARYAADLTDGALALRLQAITRLGVASAPRRPSSIAALTTHQPQARKLTAVPAVDKQAAGHPDGAQPPQTTNPAHPSQVGRPGELTETGEAARLTEVVRSSEVGRPGESTRAGEVGVPGARVWGGRLAQAVAEVLAGDRPISQLVRFTDDEVFMELNRRVRLLGLNTTATTRGAKEKSAVQSVRVFMPEPFIAEVAAHVRRGDRSRAIALRMEIRRNRWVCTALEIG</sequence>